<protein>
    <submittedName>
        <fullName evidence="4">Integral membrane protein</fullName>
    </submittedName>
</protein>
<keyword evidence="2" id="KW-0472">Membrane</keyword>
<dbReference type="EMBL" id="JX649865">
    <property type="protein sequence ID" value="AGC71185.1"/>
    <property type="molecule type" value="Genomic_DNA"/>
</dbReference>
<reference evidence="4" key="1">
    <citation type="submission" date="2012-09" db="EMBL/GenBank/DDBJ databases">
        <title>Metagenomic Characterization of a Microbial Community in Wastewater Detects High Levels of Antibiotic Resistance.</title>
        <authorList>
            <person name="Abrams M."/>
            <person name="Caldwell A."/>
            <person name="Vandaei E."/>
            <person name="Lee W."/>
            <person name="Perrott J."/>
            <person name="Khan S.Y."/>
            <person name="Ta J."/>
            <person name="Romero D."/>
            <person name="Nguyen V."/>
            <person name="Pourmand N."/>
            <person name="Ouverney C.C."/>
        </authorList>
    </citation>
    <scope>NUCLEOTIDE SEQUENCE</scope>
</reference>
<feature type="region of interest" description="Disordered" evidence="1">
    <location>
        <begin position="218"/>
        <end position="237"/>
    </location>
</feature>
<dbReference type="InterPro" id="IPR025403">
    <property type="entry name" value="TgpA-like_C"/>
</dbReference>
<feature type="transmembrane region" description="Helical" evidence="2">
    <location>
        <begin position="65"/>
        <end position="86"/>
    </location>
</feature>
<feature type="domain" description="Protein-glutamine gamma-glutamyltransferase-like C-terminal" evidence="3">
    <location>
        <begin position="134"/>
        <end position="200"/>
    </location>
</feature>
<evidence type="ECO:0000313" key="4">
    <source>
        <dbReference type="EMBL" id="AGC71185.1"/>
    </source>
</evidence>
<organism evidence="4">
    <name type="scientific">uncultured bacterium A1Q1_fos_568</name>
    <dbReference type="NCBI Taxonomy" id="1256586"/>
    <lineage>
        <taxon>Bacteria</taxon>
        <taxon>environmental samples</taxon>
    </lineage>
</organism>
<accession>L7VYD8</accession>
<proteinExistence type="predicted"/>
<sequence>MIFQDDPTQIARDVERVLSREEFRYDPSWFDRVTDWLSRQLDRLFGDAEVPAGATPSFGGGIGSILAWLLIVAAAAGIVAVVVYVVRNRIRRTPDGDGEELSISVEHQRRASDWDRDAARLEADGDWKGALRARYRQLVRTLVDRRQLPDVAGRTTGELRQDLAVTTPSAADAFDTASLLFELGWYAHLPVERGEYDAFRVAAAAVIDSPVLERIDGRSGGRRDGSGLDGTSIEVHV</sequence>
<keyword evidence="2" id="KW-1133">Transmembrane helix</keyword>
<dbReference type="AlphaFoldDB" id="L7VYD8"/>
<dbReference type="Pfam" id="PF13559">
    <property type="entry name" value="DUF4129"/>
    <property type="match status" value="1"/>
</dbReference>
<name>L7VYD8_9BACT</name>
<evidence type="ECO:0000256" key="2">
    <source>
        <dbReference type="SAM" id="Phobius"/>
    </source>
</evidence>
<evidence type="ECO:0000259" key="3">
    <source>
        <dbReference type="Pfam" id="PF13559"/>
    </source>
</evidence>
<keyword evidence="2" id="KW-0812">Transmembrane</keyword>
<evidence type="ECO:0000256" key="1">
    <source>
        <dbReference type="SAM" id="MobiDB-lite"/>
    </source>
</evidence>